<name>A0A9X4M509_9ACTN</name>
<gene>
    <name evidence="2" type="ORF">NVS88_12465</name>
</gene>
<protein>
    <submittedName>
        <fullName evidence="2">Suppressor of fused domain protein</fullName>
    </submittedName>
</protein>
<evidence type="ECO:0000313" key="3">
    <source>
        <dbReference type="Proteomes" id="UP001152755"/>
    </source>
</evidence>
<keyword evidence="3" id="KW-1185">Reference proteome</keyword>
<comment type="caution">
    <text evidence="2">The sequence shown here is derived from an EMBL/GenBank/DDBJ whole genome shotgun (WGS) entry which is preliminary data.</text>
</comment>
<reference evidence="2" key="1">
    <citation type="submission" date="2022-08" db="EMBL/GenBank/DDBJ databases">
        <title>Genome analysis of Corynebacteriales strain.</title>
        <authorList>
            <person name="Lee S.D."/>
        </authorList>
    </citation>
    <scope>NUCLEOTIDE SEQUENCE</scope>
    <source>
        <strain evidence="2">D3-21</strain>
    </source>
</reference>
<evidence type="ECO:0000313" key="2">
    <source>
        <dbReference type="EMBL" id="MDG3015363.1"/>
    </source>
</evidence>
<sequence length="195" mass="20863">MAENVSDAVRAHLHRCIGGPEPESASVTFLGVESLEVLRFAPPAPDGDVRYVSLGCSRYPMGDPTAMVSDPERGPRAELELTLHAYTPTRGVHRALAVLAATPAVEGLVLVADALLDLGEPLWEGSPFTGVLLGPGDIPDLELPEPRDPVRFFDAVPVTGTEAAWVRVRGADALREAWVEAGIDIRDPRRSSVNL</sequence>
<feature type="domain" description="Suppressor of fused-like" evidence="1">
    <location>
        <begin position="33"/>
        <end position="190"/>
    </location>
</feature>
<accession>A0A9X4M509</accession>
<evidence type="ECO:0000259" key="1">
    <source>
        <dbReference type="Pfam" id="PF05076"/>
    </source>
</evidence>
<proteinExistence type="predicted"/>
<dbReference type="EMBL" id="JANRHA010000007">
    <property type="protein sequence ID" value="MDG3015363.1"/>
    <property type="molecule type" value="Genomic_DNA"/>
</dbReference>
<dbReference type="InterPro" id="IPR020941">
    <property type="entry name" value="SUFU-like_domain"/>
</dbReference>
<dbReference type="Pfam" id="PF05076">
    <property type="entry name" value="SUFU"/>
    <property type="match status" value="1"/>
</dbReference>
<dbReference type="AlphaFoldDB" id="A0A9X4M509"/>
<dbReference type="Proteomes" id="UP001152755">
    <property type="component" value="Unassembled WGS sequence"/>
</dbReference>
<organism evidence="2 3">
    <name type="scientific">Speluncibacter jeojiensis</name>
    <dbReference type="NCBI Taxonomy" id="2710754"/>
    <lineage>
        <taxon>Bacteria</taxon>
        <taxon>Bacillati</taxon>
        <taxon>Actinomycetota</taxon>
        <taxon>Actinomycetes</taxon>
        <taxon>Mycobacteriales</taxon>
        <taxon>Speluncibacteraceae</taxon>
        <taxon>Speluncibacter</taxon>
    </lineage>
</organism>